<dbReference type="InParanoid" id="A0A251S6K3"/>
<accession>A0A251S6K3</accession>
<evidence type="ECO:0000313" key="3">
    <source>
        <dbReference type="Proteomes" id="UP000215914"/>
    </source>
</evidence>
<gene>
    <name evidence="2" type="ORF">HannXRQ_Chr15g0472481</name>
    <name evidence="1" type="ORF">HanXRQr2_Chr15g0684001</name>
</gene>
<dbReference type="Gramene" id="mRNA:HanXRQr2_Chr15g0684001">
    <property type="protein sequence ID" value="mRNA:HanXRQr2_Chr15g0684001"/>
    <property type="gene ID" value="HanXRQr2_Chr15g0684001"/>
</dbReference>
<evidence type="ECO:0000313" key="1">
    <source>
        <dbReference type="EMBL" id="KAF5763750.1"/>
    </source>
</evidence>
<dbReference type="AlphaFoldDB" id="A0A251S6K3"/>
<name>A0A251S6K3_HELAN</name>
<organism evidence="2 3">
    <name type="scientific">Helianthus annuus</name>
    <name type="common">Common sunflower</name>
    <dbReference type="NCBI Taxonomy" id="4232"/>
    <lineage>
        <taxon>Eukaryota</taxon>
        <taxon>Viridiplantae</taxon>
        <taxon>Streptophyta</taxon>
        <taxon>Embryophyta</taxon>
        <taxon>Tracheophyta</taxon>
        <taxon>Spermatophyta</taxon>
        <taxon>Magnoliopsida</taxon>
        <taxon>eudicotyledons</taxon>
        <taxon>Gunneridae</taxon>
        <taxon>Pentapetalae</taxon>
        <taxon>asterids</taxon>
        <taxon>campanulids</taxon>
        <taxon>Asterales</taxon>
        <taxon>Asteraceae</taxon>
        <taxon>Asteroideae</taxon>
        <taxon>Heliantheae alliance</taxon>
        <taxon>Heliantheae</taxon>
        <taxon>Helianthus</taxon>
    </lineage>
</organism>
<proteinExistence type="predicted"/>
<reference evidence="1 3" key="1">
    <citation type="journal article" date="2017" name="Nature">
        <title>The sunflower genome provides insights into oil metabolism, flowering and Asterid evolution.</title>
        <authorList>
            <person name="Badouin H."/>
            <person name="Gouzy J."/>
            <person name="Grassa C.J."/>
            <person name="Murat F."/>
            <person name="Staton S.E."/>
            <person name="Cottret L."/>
            <person name="Lelandais-Briere C."/>
            <person name="Owens G.L."/>
            <person name="Carrere S."/>
            <person name="Mayjonade B."/>
            <person name="Legrand L."/>
            <person name="Gill N."/>
            <person name="Kane N.C."/>
            <person name="Bowers J.E."/>
            <person name="Hubner S."/>
            <person name="Bellec A."/>
            <person name="Berard A."/>
            <person name="Berges H."/>
            <person name="Blanchet N."/>
            <person name="Boniface M.C."/>
            <person name="Brunel D."/>
            <person name="Catrice O."/>
            <person name="Chaidir N."/>
            <person name="Claudel C."/>
            <person name="Donnadieu C."/>
            <person name="Faraut T."/>
            <person name="Fievet G."/>
            <person name="Helmstetter N."/>
            <person name="King M."/>
            <person name="Knapp S.J."/>
            <person name="Lai Z."/>
            <person name="Le Paslier M.C."/>
            <person name="Lippi Y."/>
            <person name="Lorenzon L."/>
            <person name="Mandel J.R."/>
            <person name="Marage G."/>
            <person name="Marchand G."/>
            <person name="Marquand E."/>
            <person name="Bret-Mestries E."/>
            <person name="Morien E."/>
            <person name="Nambeesan S."/>
            <person name="Nguyen T."/>
            <person name="Pegot-Espagnet P."/>
            <person name="Pouilly N."/>
            <person name="Raftis F."/>
            <person name="Sallet E."/>
            <person name="Schiex T."/>
            <person name="Thomas J."/>
            <person name="Vandecasteele C."/>
            <person name="Vares D."/>
            <person name="Vear F."/>
            <person name="Vautrin S."/>
            <person name="Crespi M."/>
            <person name="Mangin B."/>
            <person name="Burke J.M."/>
            <person name="Salse J."/>
            <person name="Munos S."/>
            <person name="Vincourt P."/>
            <person name="Rieseberg L.H."/>
            <person name="Langlade N.B."/>
        </authorList>
    </citation>
    <scope>NUCLEOTIDE SEQUENCE [LARGE SCALE GENOMIC DNA]</scope>
    <source>
        <strain evidence="3">cv. SF193</strain>
        <tissue evidence="1">Leaves</tissue>
    </source>
</reference>
<dbReference type="EMBL" id="MNCJ02000330">
    <property type="protein sequence ID" value="KAF5763750.1"/>
    <property type="molecule type" value="Genomic_DNA"/>
</dbReference>
<reference evidence="1" key="3">
    <citation type="submission" date="2020-06" db="EMBL/GenBank/DDBJ databases">
        <title>Helianthus annuus Genome sequencing and assembly Release 2.</title>
        <authorList>
            <person name="Gouzy J."/>
            <person name="Langlade N."/>
            <person name="Munos S."/>
        </authorList>
    </citation>
    <scope>NUCLEOTIDE SEQUENCE</scope>
    <source>
        <tissue evidence="1">Leaves</tissue>
    </source>
</reference>
<dbReference type="EMBL" id="CM007904">
    <property type="protein sequence ID" value="OTF94476.1"/>
    <property type="molecule type" value="Genomic_DNA"/>
</dbReference>
<reference evidence="2" key="2">
    <citation type="submission" date="2017-02" db="EMBL/GenBank/DDBJ databases">
        <title>Sunflower complete genome.</title>
        <authorList>
            <person name="Langlade N."/>
            <person name="Munos S."/>
        </authorList>
    </citation>
    <scope>NUCLEOTIDE SEQUENCE [LARGE SCALE GENOMIC DNA]</scope>
    <source>
        <tissue evidence="2">Leaves</tissue>
    </source>
</reference>
<protein>
    <submittedName>
        <fullName evidence="2">Uncharacterized protein</fullName>
    </submittedName>
</protein>
<sequence>MSHVLPQCAPWFPTKDPNTGLNLTLVDSEIAKPTIEVKKRKSLLLFLILMSCQLLRNQPFQLERKEDLSFIFVTVCKSLIITKGQCSSDVIKKY</sequence>
<keyword evidence="3" id="KW-1185">Reference proteome</keyword>
<evidence type="ECO:0000313" key="2">
    <source>
        <dbReference type="EMBL" id="OTF94476.1"/>
    </source>
</evidence>
<dbReference type="Proteomes" id="UP000215914">
    <property type="component" value="Chromosome 15"/>
</dbReference>